<evidence type="ECO:0000313" key="2">
    <source>
        <dbReference type="EMBL" id="ADB09610.1"/>
    </source>
</evidence>
<proteinExistence type="predicted"/>
<protein>
    <submittedName>
        <fullName evidence="2">Uncharacterized protein</fullName>
    </submittedName>
</protein>
<reference evidence="2 3" key="1">
    <citation type="journal article" date="2009" name="PLoS Genet.">
        <title>The Bifidobacterium dentium Bd1 genome sequence reflects its genetic adaptation to the human oral cavity.</title>
        <authorList>
            <person name="Ventura M."/>
            <person name="Turroni F."/>
            <person name="Zomer A."/>
            <person name="Foroni E."/>
            <person name="Giubellini V."/>
            <person name="Bottacini F."/>
            <person name="Canchaya C."/>
            <person name="Claesson M.J."/>
            <person name="He F."/>
            <person name="Mantzourani M."/>
            <person name="Mulas L."/>
            <person name="Ferrarini A."/>
            <person name="Gao B."/>
            <person name="Delledonne M."/>
            <person name="Henrissat B."/>
            <person name="Coutinho P."/>
            <person name="Oggioni M."/>
            <person name="Gupta R.S."/>
            <person name="Zhang Z."/>
            <person name="Beighton D."/>
            <person name="Fitzgerald G.F."/>
            <person name="O'Toole P.W."/>
            <person name="van Sinderen D."/>
        </authorList>
    </citation>
    <scope>NUCLEOTIDE SEQUENCE [LARGE SCALE GENOMIC DNA]</scope>
    <source>
        <strain evidence="3">ATCC 27534 / DSM 20436 / JCM 1195 / Bd1</strain>
    </source>
</reference>
<accession>D2Q9X4</accession>
<feature type="region of interest" description="Disordered" evidence="1">
    <location>
        <begin position="1"/>
        <end position="37"/>
    </location>
</feature>
<dbReference type="HOGENOM" id="CLU_1076311_0_0_11"/>
<dbReference type="AlphaFoldDB" id="D2Q9X4"/>
<dbReference type="EMBL" id="CP001750">
    <property type="protein sequence ID" value="ADB09610.1"/>
    <property type="molecule type" value="Genomic_DNA"/>
</dbReference>
<sequence>MREGLSRDAATEGHAASDRSRDRIDGNRPGRLPDRRSDRWIVRCRMKNVSPISDDRRTFPHRGDDSFRDDGGETLVGGKLAMDDGGHVRQPVRIVFAPIVDEGQPPVRIVPVSLIVDPEWFRPTVAVVHGIRFHAVPRARPAVEDRRQSDREGLHIPYQAEIVAVPVRVTQREVKEKEIIGGTAGRVTVDSEPFAGIRPAIIGLRDTMIGSGPFHGSNGGIAVPQKKESKPERCGLRSGPAWEPVFALPSARRPGSLR</sequence>
<name>D2Q9X4_BIFDB</name>
<organism evidence="2 3">
    <name type="scientific">Bifidobacterium dentium (strain ATCC 27534 / DSM 20436 / JCM 1195 / Bd1)</name>
    <dbReference type="NCBI Taxonomy" id="401473"/>
    <lineage>
        <taxon>Bacteria</taxon>
        <taxon>Bacillati</taxon>
        <taxon>Actinomycetota</taxon>
        <taxon>Actinomycetes</taxon>
        <taxon>Bifidobacteriales</taxon>
        <taxon>Bifidobacteriaceae</taxon>
        <taxon>Bifidobacterium</taxon>
    </lineage>
</organism>
<gene>
    <name evidence="2" type="ordered locus">BDP_0964</name>
</gene>
<dbReference type="KEGG" id="bde:BDP_0964"/>
<evidence type="ECO:0000256" key="1">
    <source>
        <dbReference type="SAM" id="MobiDB-lite"/>
    </source>
</evidence>
<evidence type="ECO:0000313" key="3">
    <source>
        <dbReference type="Proteomes" id="UP000008693"/>
    </source>
</evidence>
<keyword evidence="3" id="KW-1185">Reference proteome</keyword>
<dbReference type="Proteomes" id="UP000008693">
    <property type="component" value="Chromosome"/>
</dbReference>